<gene>
    <name evidence="4" type="ORF">Hgul01_02551</name>
</gene>
<dbReference type="InterPro" id="IPR029058">
    <property type="entry name" value="AB_hydrolase_fold"/>
</dbReference>
<evidence type="ECO:0000256" key="2">
    <source>
        <dbReference type="ARBA" id="ARBA00022801"/>
    </source>
</evidence>
<comment type="caution">
    <text evidence="4">The sequence shown here is derived from an EMBL/GenBank/DDBJ whole genome shotgun (WGS) entry which is preliminary data.</text>
</comment>
<dbReference type="PANTHER" id="PTHR43037:SF1">
    <property type="entry name" value="BLL1128 PROTEIN"/>
    <property type="match status" value="1"/>
</dbReference>
<dbReference type="Pfam" id="PF10503">
    <property type="entry name" value="Esterase_PHB"/>
    <property type="match status" value="1"/>
</dbReference>
<feature type="signal peptide" evidence="3">
    <location>
        <begin position="1"/>
        <end position="23"/>
    </location>
</feature>
<evidence type="ECO:0000256" key="1">
    <source>
        <dbReference type="ARBA" id="ARBA00022729"/>
    </source>
</evidence>
<sequence length="544" mass="57541">MKRGWLIVLLLLGLLASFWSPQAASAGQWVTGSVTTSAGSRNYKLWVPTNYSATTPTALVVMLHGCTQTPDDFARGTEINALADSQTFLVLYPEQPTSSNTNRCWQWWDSQHQARGTGEPSIIAAMVSTIQASYNVDPSRRYITGISAGAAMSVIMGATYPDIFSAIGVVGGLEYKAATSVLNVSTAMQSGGPNPESQGLAAYQAISARSNLVRVIVVHGTADSVVTPINGQQVVQQWLTTNDYLDDTQRNNSVDATVDQTIAGTVPGGRSYTRTIYNNALNQPIIEHWAVNGMGHAWSGGSSAGSYTDPQGPKATNEFWRFFSQTAANPTPTVTPAPSVTSVPPTATPINPTATPLVPSPTPSNGQNLQFPSWGLEDGLVAQTSLGGYILIPSMYVGDSGSTSLRGMLSFDTSAIPDGATITSVNLTLAYEQSAIGTPWTGLGALVGDLNRGCLNLTCYLELSDFAAATTANNSMSFQQTPNGLNGTASAAGLNAINKQGRTQIRLRFENLTNGNVQADYLRIAGGEAMLTSYRPVLTVTYQP</sequence>
<feature type="chain" id="PRO_5046101489" description="PHB depolymerase family esterase" evidence="3">
    <location>
        <begin position="24"/>
        <end position="544"/>
    </location>
</feature>
<dbReference type="InterPro" id="IPR050955">
    <property type="entry name" value="Plant_Biomass_Hydrol_Est"/>
</dbReference>
<evidence type="ECO:0000256" key="3">
    <source>
        <dbReference type="SAM" id="SignalP"/>
    </source>
</evidence>
<name>A0ABP9WZZ9_9CHLR</name>
<organism evidence="4 5">
    <name type="scientific">Herpetosiphon gulosus</name>
    <dbReference type="NCBI Taxonomy" id="1973496"/>
    <lineage>
        <taxon>Bacteria</taxon>
        <taxon>Bacillati</taxon>
        <taxon>Chloroflexota</taxon>
        <taxon>Chloroflexia</taxon>
        <taxon>Herpetosiphonales</taxon>
        <taxon>Herpetosiphonaceae</taxon>
        <taxon>Herpetosiphon</taxon>
    </lineage>
</organism>
<keyword evidence="1 3" id="KW-0732">Signal</keyword>
<reference evidence="4 5" key="1">
    <citation type="submission" date="2024-02" db="EMBL/GenBank/DDBJ databases">
        <title>Herpetosiphon gulosus NBRC 112829.</title>
        <authorList>
            <person name="Ichikawa N."/>
            <person name="Katano-Makiyama Y."/>
            <person name="Hidaka K."/>
        </authorList>
    </citation>
    <scope>NUCLEOTIDE SEQUENCE [LARGE SCALE GENOMIC DNA]</scope>
    <source>
        <strain evidence="4 5">NBRC 112829</strain>
    </source>
</reference>
<dbReference type="Gene3D" id="3.40.50.1820">
    <property type="entry name" value="alpha/beta hydrolase"/>
    <property type="match status" value="1"/>
</dbReference>
<accession>A0ABP9WZZ9</accession>
<keyword evidence="2" id="KW-0378">Hydrolase</keyword>
<evidence type="ECO:0000313" key="4">
    <source>
        <dbReference type="EMBL" id="GAA5528749.1"/>
    </source>
</evidence>
<dbReference type="SUPFAM" id="SSF53474">
    <property type="entry name" value="alpha/beta-Hydrolases"/>
    <property type="match status" value="2"/>
</dbReference>
<protein>
    <recommendedName>
        <fullName evidence="6">PHB depolymerase family esterase</fullName>
    </recommendedName>
</protein>
<evidence type="ECO:0000313" key="5">
    <source>
        <dbReference type="Proteomes" id="UP001428290"/>
    </source>
</evidence>
<proteinExistence type="predicted"/>
<dbReference type="NCBIfam" id="TIGR01840">
    <property type="entry name" value="esterase_phb"/>
    <property type="match status" value="1"/>
</dbReference>
<dbReference type="EMBL" id="BAABRU010000008">
    <property type="protein sequence ID" value="GAA5528749.1"/>
    <property type="molecule type" value="Genomic_DNA"/>
</dbReference>
<dbReference type="PANTHER" id="PTHR43037">
    <property type="entry name" value="UNNAMED PRODUCT-RELATED"/>
    <property type="match status" value="1"/>
</dbReference>
<dbReference type="RefSeq" id="WP_345722362.1">
    <property type="nucleotide sequence ID" value="NZ_BAABRU010000008.1"/>
</dbReference>
<dbReference type="InterPro" id="IPR010126">
    <property type="entry name" value="Esterase_phb"/>
</dbReference>
<keyword evidence="5" id="KW-1185">Reference proteome</keyword>
<evidence type="ECO:0008006" key="6">
    <source>
        <dbReference type="Google" id="ProtNLM"/>
    </source>
</evidence>
<dbReference type="Proteomes" id="UP001428290">
    <property type="component" value="Unassembled WGS sequence"/>
</dbReference>